<dbReference type="InterPro" id="IPR000591">
    <property type="entry name" value="DEP_dom"/>
</dbReference>
<feature type="domain" description="DEP" evidence="4">
    <location>
        <begin position="89"/>
        <end position="167"/>
    </location>
</feature>
<reference evidence="5" key="1">
    <citation type="submission" date="2016-07" db="EMBL/GenBank/DDBJ databases">
        <authorList>
            <person name="Bretaudeau A."/>
        </authorList>
    </citation>
    <scope>NUCLEOTIDE SEQUENCE</scope>
    <source>
        <strain evidence="5">Rice</strain>
        <tissue evidence="5">Whole body</tissue>
    </source>
</reference>
<dbReference type="GO" id="GO:0005886">
    <property type="term" value="C:plasma membrane"/>
    <property type="evidence" value="ECO:0007669"/>
    <property type="project" value="TreeGrafter"/>
</dbReference>
<feature type="compositionally biased region" description="Low complexity" evidence="2">
    <location>
        <begin position="605"/>
        <end position="622"/>
    </location>
</feature>
<dbReference type="InterPro" id="IPR016137">
    <property type="entry name" value="RGS"/>
</dbReference>
<dbReference type="Pfam" id="PF00610">
    <property type="entry name" value="DEP"/>
    <property type="match status" value="1"/>
</dbReference>
<feature type="region of interest" description="Disordered" evidence="2">
    <location>
        <begin position="1"/>
        <end position="57"/>
    </location>
</feature>
<feature type="compositionally biased region" description="Basic and acidic residues" evidence="2">
    <location>
        <begin position="803"/>
        <end position="814"/>
    </location>
</feature>
<sequence length="1110" mass="120449">MFNRLSIGPSVTSSGGRCVGQVSGAQRGRERHAAPTADAHGGRLAARAQPPRPLPLPRPAEAMELADVPRHRPLAFDKMESLIKEMQDPDSGVPVRSQKLFLTLIPSAFMGYDLVEWLMDRFNFEEPTNVEAINLANQLCQYGYFFPVNDLKNLVLKDDSSLYRFQSPYYWPWQAPRVAGSSSAPTLGPDNVEYAIYLVKRTLRNKQRHGLEEYEQEALANLKKNLAAKWDFITMQAEEQVRLAKERKKGDKIVSDSQERAYWRVARPPPGVASALEPCPVPVRARHHRVKKRSVHQVTREIEHLKASLDRTRVKTSIALEALLAYSETFTPYDPWLTPPQPSNPWVSDDTLFWQINSPLVEVPSEKRVQRWALSIDELVSDPTGLQEFTSFLRKEYSHENIRFWLAVMDLRRSSTKQIPKKLEEIYEEFLKPGAPCEINIDGATAERVSEGLRSGSRYALDHAAEHVYGLLLKKDCYPRFVRSDHFQRLLTEGRNVHQKKAKFFNFGGQVKKKPGSTSGGGAALSRRRGSDRSLSGSAHELAVCAAQAPRPPDQPSHSHSQSNLCDITTFRDPLDDDTADVLPWECSSREVVYGSASRRRQDSAADSGSSSSDVSAAVAVSERTRRLPQQSTLDGGLRGAPPPLRRLSAVEPRHLAPLASPPHSPRPPRPPPAPAPLAHAPPHPTPTISVSSAPDDDEAGSPPGTASPDEPRSIAHSDEPSSVFASADATPTEPMRPVFKVGEERSAPVTEGPTASTDPGCDSSKEEAPHETVRIRSVLESVVCAPSIESYDDSSASGAVSDSRDSDRTRSSEDDVVSVQRVLSRESSTIKETSPASSKDTSSKIGDLPENTSQSDDTMTSSVQVAESTSEVTSVSPNASTSVPSTALVLVPSSAPAVAPSVAGPAAPSVAQSELDKTAECVAPEPCSSATVESTSTAPVGSVPVGSVPVGSVPVGSVSAGAVATGSVPRPPVAPLAVCEDIGVDDDNVDKVPSAPLQRVSEDSKAASDVDATKTIAHKDELTSVSDTNIVKRDNKSGIGERKQRNDICPWEDEVLFETPQQCLNLDFKTDAVDWQFCSFGTVVNDVGKTEELFCNLLDVVNAQLYSKI</sequence>
<keyword evidence="1" id="KW-0734">Signal transduction inhibitor</keyword>
<evidence type="ECO:0000259" key="4">
    <source>
        <dbReference type="PROSITE" id="PS50186"/>
    </source>
</evidence>
<dbReference type="GO" id="GO:0007186">
    <property type="term" value="P:G protein-coupled receptor signaling pathway"/>
    <property type="evidence" value="ECO:0007669"/>
    <property type="project" value="InterPro"/>
</dbReference>
<dbReference type="PROSITE" id="PS50132">
    <property type="entry name" value="RGS"/>
    <property type="match status" value="1"/>
</dbReference>
<dbReference type="Gene3D" id="1.10.167.10">
    <property type="entry name" value="Regulator of G-protein Signalling 4, domain 2"/>
    <property type="match status" value="1"/>
</dbReference>
<dbReference type="SUPFAM" id="SSF46785">
    <property type="entry name" value="Winged helix' DNA-binding domain"/>
    <property type="match status" value="1"/>
</dbReference>
<dbReference type="GO" id="GO:0008277">
    <property type="term" value="P:regulation of G protein-coupled receptor signaling pathway"/>
    <property type="evidence" value="ECO:0007669"/>
    <property type="project" value="InterPro"/>
</dbReference>
<dbReference type="SUPFAM" id="SSF48670">
    <property type="entry name" value="Transducin (heterotrimeric G protein), gamma chain"/>
    <property type="match status" value="1"/>
</dbReference>
<feature type="domain" description="RGS" evidence="3">
    <location>
        <begin position="375"/>
        <end position="491"/>
    </location>
</feature>
<feature type="compositionally biased region" description="Polar residues" evidence="2">
    <location>
        <begin position="826"/>
        <end position="860"/>
    </location>
</feature>
<dbReference type="SMART" id="SM00049">
    <property type="entry name" value="DEP"/>
    <property type="match status" value="1"/>
</dbReference>
<protein>
    <submittedName>
        <fullName evidence="5">SFRICE_004405</fullName>
    </submittedName>
</protein>
<dbReference type="CDD" id="cd04450">
    <property type="entry name" value="DEP_RGS7-like"/>
    <property type="match status" value="1"/>
</dbReference>
<dbReference type="GO" id="GO:0035556">
    <property type="term" value="P:intracellular signal transduction"/>
    <property type="evidence" value="ECO:0007669"/>
    <property type="project" value="InterPro"/>
</dbReference>
<dbReference type="InterPro" id="IPR036305">
    <property type="entry name" value="RGS_sf"/>
</dbReference>
<gene>
    <name evidence="5" type="ORF">SFRICE_004405</name>
</gene>
<dbReference type="GO" id="GO:0005096">
    <property type="term" value="F:GTPase activator activity"/>
    <property type="evidence" value="ECO:0007669"/>
    <property type="project" value="TreeGrafter"/>
</dbReference>
<accession>A0A2H1V5E6</accession>
<dbReference type="Gene3D" id="1.10.1240.60">
    <property type="match status" value="1"/>
</dbReference>
<dbReference type="Gene3D" id="1.10.10.10">
    <property type="entry name" value="Winged helix-like DNA-binding domain superfamily/Winged helix DNA-binding domain"/>
    <property type="match status" value="1"/>
</dbReference>
<dbReference type="Pfam" id="PF00615">
    <property type="entry name" value="RGS"/>
    <property type="match status" value="1"/>
</dbReference>
<feature type="compositionally biased region" description="Basic and acidic residues" evidence="2">
    <location>
        <begin position="764"/>
        <end position="775"/>
    </location>
</feature>
<dbReference type="CDD" id="cd00068">
    <property type="entry name" value="GGL"/>
    <property type="match status" value="1"/>
</dbReference>
<dbReference type="EMBL" id="ODYU01000764">
    <property type="protein sequence ID" value="SOQ36048.1"/>
    <property type="molecule type" value="Genomic_DNA"/>
</dbReference>
<dbReference type="GO" id="GO:0005737">
    <property type="term" value="C:cytoplasm"/>
    <property type="evidence" value="ECO:0007669"/>
    <property type="project" value="TreeGrafter"/>
</dbReference>
<dbReference type="SMART" id="SM00315">
    <property type="entry name" value="RGS"/>
    <property type="match status" value="1"/>
</dbReference>
<dbReference type="InterPro" id="IPR015898">
    <property type="entry name" value="G-protein_gamma-like_dom"/>
</dbReference>
<proteinExistence type="predicted"/>
<dbReference type="InterPro" id="IPR034483">
    <property type="entry name" value="RGS_Egl-10"/>
</dbReference>
<name>A0A2H1V5E6_SPOFR</name>
<dbReference type="PRINTS" id="PR01301">
    <property type="entry name" value="RGSPROTEIN"/>
</dbReference>
<evidence type="ECO:0000259" key="3">
    <source>
        <dbReference type="PROSITE" id="PS50132"/>
    </source>
</evidence>
<dbReference type="PANTHER" id="PTHR45746:SF5">
    <property type="entry name" value="REGULATOR OF G-PROTEIN SIGNALING 7"/>
    <property type="match status" value="1"/>
</dbReference>
<dbReference type="CDD" id="cd08705">
    <property type="entry name" value="RGS_R7-like"/>
    <property type="match status" value="1"/>
</dbReference>
<feature type="compositionally biased region" description="Pro residues" evidence="2">
    <location>
        <begin position="660"/>
        <end position="686"/>
    </location>
</feature>
<dbReference type="GO" id="GO:0043005">
    <property type="term" value="C:neuron projection"/>
    <property type="evidence" value="ECO:0007669"/>
    <property type="project" value="TreeGrafter"/>
</dbReference>
<evidence type="ECO:0000256" key="1">
    <source>
        <dbReference type="ARBA" id="ARBA00022700"/>
    </source>
</evidence>
<dbReference type="InterPro" id="IPR036390">
    <property type="entry name" value="WH_DNA-bd_sf"/>
</dbReference>
<dbReference type="InterPro" id="IPR036284">
    <property type="entry name" value="GGL_sf"/>
</dbReference>
<dbReference type="GO" id="GO:0009968">
    <property type="term" value="P:negative regulation of signal transduction"/>
    <property type="evidence" value="ECO:0007669"/>
    <property type="project" value="UniProtKB-KW"/>
</dbReference>
<dbReference type="Pfam" id="PF00631">
    <property type="entry name" value="G-gamma"/>
    <property type="match status" value="1"/>
</dbReference>
<evidence type="ECO:0000256" key="2">
    <source>
        <dbReference type="SAM" id="MobiDB-lite"/>
    </source>
</evidence>
<dbReference type="InterPro" id="IPR047017">
    <property type="entry name" value="RGS6/7/9/11_DHEX_sf"/>
</dbReference>
<dbReference type="SMART" id="SM00224">
    <property type="entry name" value="GGL"/>
    <property type="match status" value="1"/>
</dbReference>
<dbReference type="Gene3D" id="4.10.260.10">
    <property type="entry name" value="Transducin (heterotrimeric G protein), gamma chain"/>
    <property type="match status" value="1"/>
</dbReference>
<evidence type="ECO:0000313" key="5">
    <source>
        <dbReference type="EMBL" id="SOQ36048.1"/>
    </source>
</evidence>
<feature type="region of interest" description="Disordered" evidence="2">
    <location>
        <begin position="508"/>
        <end position="534"/>
    </location>
</feature>
<feature type="region of interest" description="Disordered" evidence="2">
    <location>
        <begin position="593"/>
        <end position="882"/>
    </location>
</feature>
<dbReference type="InterPro" id="IPR040759">
    <property type="entry name" value="RGS_DHEX"/>
</dbReference>
<dbReference type="SUPFAM" id="SSF48097">
    <property type="entry name" value="Regulator of G-protein signaling, RGS"/>
    <property type="match status" value="1"/>
</dbReference>
<dbReference type="Pfam" id="PF18148">
    <property type="entry name" value="RGS_DHEX"/>
    <property type="match status" value="1"/>
</dbReference>
<dbReference type="PROSITE" id="PS50186">
    <property type="entry name" value="DEP"/>
    <property type="match status" value="1"/>
</dbReference>
<dbReference type="InterPro" id="IPR036388">
    <property type="entry name" value="WH-like_DNA-bd_sf"/>
</dbReference>
<dbReference type="PANTHER" id="PTHR45746">
    <property type="entry name" value="LP21163P"/>
    <property type="match status" value="1"/>
</dbReference>
<dbReference type="InterPro" id="IPR044926">
    <property type="entry name" value="RGS_subdomain_2"/>
</dbReference>
<dbReference type="InterPro" id="IPR047016">
    <property type="entry name" value="RGS6/7/9/11"/>
</dbReference>
<dbReference type="AlphaFoldDB" id="A0A2H1V5E6"/>
<feature type="compositionally biased region" description="Basic and acidic residues" evidence="2">
    <location>
        <begin position="710"/>
        <end position="720"/>
    </location>
</feature>
<dbReference type="SMART" id="SM01224">
    <property type="entry name" value="G_gamma"/>
    <property type="match status" value="1"/>
</dbReference>
<organism evidence="5">
    <name type="scientific">Spodoptera frugiperda</name>
    <name type="common">Fall armyworm</name>
    <dbReference type="NCBI Taxonomy" id="7108"/>
    <lineage>
        <taxon>Eukaryota</taxon>
        <taxon>Metazoa</taxon>
        <taxon>Ecdysozoa</taxon>
        <taxon>Arthropoda</taxon>
        <taxon>Hexapoda</taxon>
        <taxon>Insecta</taxon>
        <taxon>Pterygota</taxon>
        <taxon>Neoptera</taxon>
        <taxon>Endopterygota</taxon>
        <taxon>Lepidoptera</taxon>
        <taxon>Glossata</taxon>
        <taxon>Ditrysia</taxon>
        <taxon>Noctuoidea</taxon>
        <taxon>Noctuidae</taxon>
        <taxon>Amphipyrinae</taxon>
        <taxon>Spodoptera</taxon>
    </lineage>
</organism>
<feature type="compositionally biased region" description="Low complexity" evidence="2">
    <location>
        <begin position="861"/>
        <end position="877"/>
    </location>
</feature>